<dbReference type="Pfam" id="PF08448">
    <property type="entry name" value="PAS_4"/>
    <property type="match status" value="5"/>
</dbReference>
<feature type="domain" description="PAS" evidence="9">
    <location>
        <begin position="717"/>
        <end position="795"/>
    </location>
</feature>
<dbReference type="SUPFAM" id="SSF55781">
    <property type="entry name" value="GAF domain-like"/>
    <property type="match status" value="1"/>
</dbReference>
<keyword evidence="6" id="KW-0175">Coiled coil</keyword>
<dbReference type="PANTHER" id="PTHR43304:SF1">
    <property type="entry name" value="PAC DOMAIN-CONTAINING PROTEIN"/>
    <property type="match status" value="1"/>
</dbReference>
<evidence type="ECO:0000256" key="1">
    <source>
        <dbReference type="ARBA" id="ARBA00000085"/>
    </source>
</evidence>
<dbReference type="EC" id="2.7.13.3" evidence="2"/>
<evidence type="ECO:0000313" key="12">
    <source>
        <dbReference type="Proteomes" id="UP000199161"/>
    </source>
</evidence>
<comment type="catalytic activity">
    <reaction evidence="1">
        <text>ATP + protein L-histidine = ADP + protein N-phospho-L-histidine.</text>
        <dbReference type="EC" id="2.7.13.3"/>
    </reaction>
</comment>
<dbReference type="OrthoDB" id="342253at2157"/>
<dbReference type="Gene3D" id="3.30.450.20">
    <property type="entry name" value="PAS domain"/>
    <property type="match status" value="6"/>
</dbReference>
<dbReference type="FunFam" id="3.30.565.10:FF:000006">
    <property type="entry name" value="Sensor histidine kinase WalK"/>
    <property type="match status" value="1"/>
</dbReference>
<dbReference type="Pfam" id="PF02518">
    <property type="entry name" value="HATPase_c"/>
    <property type="match status" value="1"/>
</dbReference>
<dbReference type="InterPro" id="IPR035965">
    <property type="entry name" value="PAS-like_dom_sf"/>
</dbReference>
<evidence type="ECO:0000259" key="10">
    <source>
        <dbReference type="PROSITE" id="PS50113"/>
    </source>
</evidence>
<dbReference type="InterPro" id="IPR000700">
    <property type="entry name" value="PAS-assoc_C"/>
</dbReference>
<dbReference type="InterPro" id="IPR003594">
    <property type="entry name" value="HATPase_dom"/>
</dbReference>
<dbReference type="InterPro" id="IPR036097">
    <property type="entry name" value="HisK_dim/P_sf"/>
</dbReference>
<feature type="compositionally biased region" description="Basic and acidic residues" evidence="7">
    <location>
        <begin position="1"/>
        <end position="12"/>
    </location>
</feature>
<dbReference type="RefSeq" id="WP_089787840.1">
    <property type="nucleotide sequence ID" value="NZ_FOKW01000004.1"/>
</dbReference>
<dbReference type="SUPFAM" id="SSF55785">
    <property type="entry name" value="PYP-like sensor domain (PAS domain)"/>
    <property type="match status" value="6"/>
</dbReference>
<dbReference type="CDD" id="cd00082">
    <property type="entry name" value="HisKA"/>
    <property type="match status" value="1"/>
</dbReference>
<dbReference type="PANTHER" id="PTHR43304">
    <property type="entry name" value="PHYTOCHROME-LIKE PROTEIN CPH1"/>
    <property type="match status" value="1"/>
</dbReference>
<evidence type="ECO:0000256" key="4">
    <source>
        <dbReference type="ARBA" id="ARBA00022679"/>
    </source>
</evidence>
<organism evidence="11 12">
    <name type="scientific">Natronobacterium haloterrestre</name>
    <name type="common">Halobiforma haloterrestris</name>
    <dbReference type="NCBI Taxonomy" id="148448"/>
    <lineage>
        <taxon>Archaea</taxon>
        <taxon>Methanobacteriati</taxon>
        <taxon>Methanobacteriota</taxon>
        <taxon>Stenosarchaea group</taxon>
        <taxon>Halobacteria</taxon>
        <taxon>Halobacteriales</taxon>
        <taxon>Natrialbaceae</taxon>
        <taxon>Natronobacterium</taxon>
    </lineage>
</organism>
<dbReference type="NCBIfam" id="TIGR00229">
    <property type="entry name" value="sensory_box"/>
    <property type="match status" value="4"/>
</dbReference>
<gene>
    <name evidence="11" type="ORF">SAMN05444422_104348</name>
</gene>
<feature type="region of interest" description="Disordered" evidence="7">
    <location>
        <begin position="129"/>
        <end position="155"/>
    </location>
</feature>
<keyword evidence="12" id="KW-1185">Reference proteome</keyword>
<feature type="coiled-coil region" evidence="6">
    <location>
        <begin position="586"/>
        <end position="613"/>
    </location>
</feature>
<dbReference type="SMART" id="SM00086">
    <property type="entry name" value="PAC"/>
    <property type="match status" value="2"/>
</dbReference>
<dbReference type="Proteomes" id="UP000199161">
    <property type="component" value="Unassembled WGS sequence"/>
</dbReference>
<evidence type="ECO:0000256" key="6">
    <source>
        <dbReference type="SAM" id="Coils"/>
    </source>
</evidence>
<feature type="domain" description="PAC" evidence="10">
    <location>
        <begin position="546"/>
        <end position="598"/>
    </location>
</feature>
<evidence type="ECO:0000256" key="7">
    <source>
        <dbReference type="SAM" id="MobiDB-lite"/>
    </source>
</evidence>
<evidence type="ECO:0000256" key="3">
    <source>
        <dbReference type="ARBA" id="ARBA00022553"/>
    </source>
</evidence>
<feature type="region of interest" description="Disordered" evidence="7">
    <location>
        <begin position="1"/>
        <end position="20"/>
    </location>
</feature>
<dbReference type="SMART" id="SM00091">
    <property type="entry name" value="PAS"/>
    <property type="match status" value="6"/>
</dbReference>
<dbReference type="SMART" id="SM00065">
    <property type="entry name" value="GAF"/>
    <property type="match status" value="1"/>
</dbReference>
<dbReference type="InterPro" id="IPR003018">
    <property type="entry name" value="GAF"/>
</dbReference>
<evidence type="ECO:0000313" key="11">
    <source>
        <dbReference type="EMBL" id="SFC11525.1"/>
    </source>
</evidence>
<dbReference type="CDD" id="cd00130">
    <property type="entry name" value="PAS"/>
    <property type="match status" value="4"/>
</dbReference>
<feature type="domain" description="PAS" evidence="9">
    <location>
        <begin position="603"/>
        <end position="639"/>
    </location>
</feature>
<dbReference type="Gene3D" id="1.10.287.130">
    <property type="match status" value="1"/>
</dbReference>
<dbReference type="InterPro" id="IPR000014">
    <property type="entry name" value="PAS"/>
</dbReference>
<dbReference type="InterPro" id="IPR029016">
    <property type="entry name" value="GAF-like_dom_sf"/>
</dbReference>
<dbReference type="InterPro" id="IPR004358">
    <property type="entry name" value="Sig_transdc_His_kin-like_C"/>
</dbReference>
<feature type="domain" description="PAS" evidence="9">
    <location>
        <begin position="178"/>
        <end position="256"/>
    </location>
</feature>
<dbReference type="InterPro" id="IPR052162">
    <property type="entry name" value="Sensor_kinase/Photoreceptor"/>
</dbReference>
<dbReference type="SMART" id="SM00387">
    <property type="entry name" value="HATPase_c"/>
    <property type="match status" value="1"/>
</dbReference>
<keyword evidence="3" id="KW-0597">Phosphoprotein</keyword>
<evidence type="ECO:0000259" key="9">
    <source>
        <dbReference type="PROSITE" id="PS50112"/>
    </source>
</evidence>
<dbReference type="PROSITE" id="PS50113">
    <property type="entry name" value="PAC"/>
    <property type="match status" value="2"/>
</dbReference>
<evidence type="ECO:0000256" key="5">
    <source>
        <dbReference type="ARBA" id="ARBA00022777"/>
    </source>
</evidence>
<reference evidence="12" key="1">
    <citation type="submission" date="2016-10" db="EMBL/GenBank/DDBJ databases">
        <authorList>
            <person name="Varghese N."/>
            <person name="Submissions S."/>
        </authorList>
    </citation>
    <scope>NUCLEOTIDE SEQUENCE [LARGE SCALE GENOMIC DNA]</scope>
    <source>
        <strain evidence="12">DSM 13078</strain>
    </source>
</reference>
<name>A0A1I1GJA1_NATHA</name>
<dbReference type="AlphaFoldDB" id="A0A1I1GJA1"/>
<keyword evidence="5" id="KW-0418">Kinase</keyword>
<evidence type="ECO:0000256" key="2">
    <source>
        <dbReference type="ARBA" id="ARBA00012438"/>
    </source>
</evidence>
<dbReference type="InterPro" id="IPR005467">
    <property type="entry name" value="His_kinase_dom"/>
</dbReference>
<feature type="domain" description="PAC" evidence="10">
    <location>
        <begin position="786"/>
        <end position="837"/>
    </location>
</feature>
<feature type="domain" description="PAS" evidence="9">
    <location>
        <begin position="21"/>
        <end position="61"/>
    </location>
</feature>
<dbReference type="InterPro" id="IPR003661">
    <property type="entry name" value="HisK_dim/P_dom"/>
</dbReference>
<dbReference type="SMART" id="SM00388">
    <property type="entry name" value="HisKA"/>
    <property type="match status" value="1"/>
</dbReference>
<proteinExistence type="predicted"/>
<keyword evidence="4" id="KW-0808">Transferase</keyword>
<dbReference type="InterPro" id="IPR036890">
    <property type="entry name" value="HATPase_C_sf"/>
</dbReference>
<evidence type="ECO:0000259" key="8">
    <source>
        <dbReference type="PROSITE" id="PS50109"/>
    </source>
</evidence>
<dbReference type="Gene3D" id="3.30.450.40">
    <property type="match status" value="1"/>
</dbReference>
<dbReference type="Gene3D" id="3.30.565.10">
    <property type="entry name" value="Histidine kinase-like ATPase, C-terminal domain"/>
    <property type="match status" value="1"/>
</dbReference>
<feature type="domain" description="PAS" evidence="9">
    <location>
        <begin position="838"/>
        <end position="909"/>
    </location>
</feature>
<feature type="domain" description="Histidine kinase" evidence="8">
    <location>
        <begin position="968"/>
        <end position="1183"/>
    </location>
</feature>
<dbReference type="InterPro" id="IPR001610">
    <property type="entry name" value="PAC"/>
</dbReference>
<dbReference type="EMBL" id="FOKW01000004">
    <property type="protein sequence ID" value="SFC11525.1"/>
    <property type="molecule type" value="Genomic_DNA"/>
</dbReference>
<protein>
    <recommendedName>
        <fullName evidence="2">histidine kinase</fullName>
        <ecNumber evidence="2">2.7.13.3</ecNumber>
    </recommendedName>
</protein>
<dbReference type="SUPFAM" id="SSF47384">
    <property type="entry name" value="Homodimeric domain of signal transducing histidine kinase"/>
    <property type="match status" value="1"/>
</dbReference>
<dbReference type="PROSITE" id="PS50112">
    <property type="entry name" value="PAS"/>
    <property type="match status" value="5"/>
</dbReference>
<dbReference type="Pfam" id="PF00512">
    <property type="entry name" value="HisKA"/>
    <property type="match status" value="1"/>
</dbReference>
<dbReference type="SUPFAM" id="SSF55874">
    <property type="entry name" value="ATPase domain of HSP90 chaperone/DNA topoisomerase II/histidine kinase"/>
    <property type="match status" value="1"/>
</dbReference>
<dbReference type="PROSITE" id="PS50109">
    <property type="entry name" value="HIS_KIN"/>
    <property type="match status" value="1"/>
</dbReference>
<dbReference type="GO" id="GO:0000155">
    <property type="term" value="F:phosphorelay sensor kinase activity"/>
    <property type="evidence" value="ECO:0007669"/>
    <property type="project" value="InterPro"/>
</dbReference>
<dbReference type="InterPro" id="IPR013656">
    <property type="entry name" value="PAS_4"/>
</dbReference>
<accession>A0A1I1GJA1</accession>
<dbReference type="Pfam" id="PF13185">
    <property type="entry name" value="GAF_2"/>
    <property type="match status" value="1"/>
</dbReference>
<feature type="coiled-coil region" evidence="6">
    <location>
        <begin position="941"/>
        <end position="968"/>
    </location>
</feature>
<sequence length="1185" mass="131872">MSDRGNSSERRVRVVGGEPPSCRQFRTLVETVDGGVFQFDGDGRIVAIDDDLAELVGLDPEANEQAKRNGSRDRLLGNSVADLAADSDRELLEAALAEKEGDADGDGDGDDEDGITELEITIRTRRDDPIPCTLRLNDGREPRSDGGAGETDESRGFGIVRPMVRDDDAEAGPTASAAIDPIMEALETANVGAFVLDSDFDVAWLNEATERYFGIERGDVVGRSKRDLVEGVIRERIADEDAGEFVDTVLATYDDNSSVERFECRVTGGSDDGVRWLEHRSKPIESGPYEGGRVELYYDVTEQRRRALQLRRLNEAVRDWLECDTWDEVAERACRSLQDVLGLEINGVYRYDEEGETLRPTAKSDRAEELFDDLPAFDAGDGVAWRVFETGELELYEDVRAAPDVFNPETPIRSEIVLPIGDHGVVIVGSERAGAFGDEEVSLSKVVASSLEVIFDRLGHERRLQREQAQTEELLRTAPVGIAVEDADGGTVLANRYATDSLGLPAGMSFEEIATGDREVYDAEGDPLEAADAPSARARRSGEPVVGDELVLEDETGRQRWFSVNAAPVIDPDGAVERVVIAAEEVTERKQRERRLERRKSELETQLSEILGRVSDAFVAVDSDWRFTHANERAAEILGRSGQPDGLLGETLWELYPGKTDPVRRRFRDAMRTQRPVSFERYVDALDSWLEFNVYPSETGLSVYFRNVTERKERERELRRYETIVETVEDGIYVLGGDERFTTVNEAYTEITGYDREELVGAHASLIVNESVMEHAREVADDDDASTIETEIESASGDPVPVEATVTSLRRIDGERERIGVVRDVTERKERERQLEASEQRYRTLVQNFPEGIVALYDEDLEYTAAGGGLLEAVGTDPENVTGQTVAERYSEELVEEIEPHFRAALEGEERTFEVDYRGRELSARTLPVRIGEEVDAGMVVARDVTERNEYQRKLEESNERLEQFAYAASHDLQEPLRMVSSYLQLLERRYGEHLDEDGEEFLAYAIDGADRMKAMIDGLLEYSRVETRGEPLEPIDLEDVLEDVRDDLTVQLAESDAEVEVGSLPRVRGDGDQLRQVFQNLLSNAVEYSGDEPPRIEVTAAENPGEGTWTVAVSDEGVGIDPDDQERIFEVFQRLEGAGRGSGTGIGLALCKRIVERHGGEIAVESEPGEGTTFYVTLPAADEV</sequence>
<dbReference type="PRINTS" id="PR00344">
    <property type="entry name" value="BCTRLSENSOR"/>
</dbReference>